<sequence>MSRKISDHNVDLGSGRKGTVFPEEVKVKSFSSADGAGKMMDYPDTIERTTKVQEMGISKIKANPMKSGYRQ</sequence>
<protein>
    <submittedName>
        <fullName evidence="1">Uncharacterized protein</fullName>
    </submittedName>
</protein>
<evidence type="ECO:0000313" key="1">
    <source>
        <dbReference type="EMBL" id="CAB4132469.1"/>
    </source>
</evidence>
<reference evidence="1" key="1">
    <citation type="submission" date="2020-04" db="EMBL/GenBank/DDBJ databases">
        <authorList>
            <person name="Chiriac C."/>
            <person name="Salcher M."/>
            <person name="Ghai R."/>
            <person name="Kavagutti S V."/>
        </authorList>
    </citation>
    <scope>NUCLEOTIDE SEQUENCE</scope>
</reference>
<dbReference type="EMBL" id="LR796265">
    <property type="protein sequence ID" value="CAB4132469.1"/>
    <property type="molecule type" value="Genomic_DNA"/>
</dbReference>
<organism evidence="1">
    <name type="scientific">uncultured Caudovirales phage</name>
    <dbReference type="NCBI Taxonomy" id="2100421"/>
    <lineage>
        <taxon>Viruses</taxon>
        <taxon>Duplodnaviria</taxon>
        <taxon>Heunggongvirae</taxon>
        <taxon>Uroviricota</taxon>
        <taxon>Caudoviricetes</taxon>
        <taxon>Peduoviridae</taxon>
        <taxon>Maltschvirus</taxon>
        <taxon>Maltschvirus maltsch</taxon>
    </lineage>
</organism>
<proteinExistence type="predicted"/>
<accession>A0A6J5LLB2</accession>
<name>A0A6J5LLB2_9CAUD</name>
<gene>
    <name evidence="1" type="ORF">UFOVP255_18</name>
</gene>